<name>M5G3E7_DACPD</name>
<dbReference type="GeneID" id="63683017"/>
<keyword evidence="2" id="KW-1185">Reference proteome</keyword>
<accession>M5G3E7</accession>
<gene>
    <name evidence="1" type="ORF">DACRYDRAFT_104616</name>
</gene>
<evidence type="ECO:0000313" key="2">
    <source>
        <dbReference type="Proteomes" id="UP000030653"/>
    </source>
</evidence>
<dbReference type="RefSeq" id="XP_040631635.1">
    <property type="nucleotide sequence ID" value="XM_040767955.1"/>
</dbReference>
<proteinExistence type="predicted"/>
<organism evidence="1 2">
    <name type="scientific">Dacryopinax primogenitus (strain DJM 731)</name>
    <name type="common">Brown rot fungus</name>
    <dbReference type="NCBI Taxonomy" id="1858805"/>
    <lineage>
        <taxon>Eukaryota</taxon>
        <taxon>Fungi</taxon>
        <taxon>Dikarya</taxon>
        <taxon>Basidiomycota</taxon>
        <taxon>Agaricomycotina</taxon>
        <taxon>Dacrymycetes</taxon>
        <taxon>Dacrymycetales</taxon>
        <taxon>Dacrymycetaceae</taxon>
        <taxon>Dacryopinax</taxon>
    </lineage>
</organism>
<dbReference type="EMBL" id="JH795857">
    <property type="protein sequence ID" value="EJU04741.1"/>
    <property type="molecule type" value="Genomic_DNA"/>
</dbReference>
<dbReference type="Proteomes" id="UP000030653">
    <property type="component" value="Unassembled WGS sequence"/>
</dbReference>
<reference evidence="1 2" key="1">
    <citation type="journal article" date="2012" name="Science">
        <title>The Paleozoic origin of enzymatic lignin decomposition reconstructed from 31 fungal genomes.</title>
        <authorList>
            <person name="Floudas D."/>
            <person name="Binder M."/>
            <person name="Riley R."/>
            <person name="Barry K."/>
            <person name="Blanchette R.A."/>
            <person name="Henrissat B."/>
            <person name="Martinez A.T."/>
            <person name="Otillar R."/>
            <person name="Spatafora J.W."/>
            <person name="Yadav J.S."/>
            <person name="Aerts A."/>
            <person name="Benoit I."/>
            <person name="Boyd A."/>
            <person name="Carlson A."/>
            <person name="Copeland A."/>
            <person name="Coutinho P.M."/>
            <person name="de Vries R.P."/>
            <person name="Ferreira P."/>
            <person name="Findley K."/>
            <person name="Foster B."/>
            <person name="Gaskell J."/>
            <person name="Glotzer D."/>
            <person name="Gorecki P."/>
            <person name="Heitman J."/>
            <person name="Hesse C."/>
            <person name="Hori C."/>
            <person name="Igarashi K."/>
            <person name="Jurgens J.A."/>
            <person name="Kallen N."/>
            <person name="Kersten P."/>
            <person name="Kohler A."/>
            <person name="Kuees U."/>
            <person name="Kumar T.K.A."/>
            <person name="Kuo A."/>
            <person name="LaButti K."/>
            <person name="Larrondo L.F."/>
            <person name="Lindquist E."/>
            <person name="Ling A."/>
            <person name="Lombard V."/>
            <person name="Lucas S."/>
            <person name="Lundell T."/>
            <person name="Martin R."/>
            <person name="McLaughlin D.J."/>
            <person name="Morgenstern I."/>
            <person name="Morin E."/>
            <person name="Murat C."/>
            <person name="Nagy L.G."/>
            <person name="Nolan M."/>
            <person name="Ohm R.A."/>
            <person name="Patyshakuliyeva A."/>
            <person name="Rokas A."/>
            <person name="Ruiz-Duenas F.J."/>
            <person name="Sabat G."/>
            <person name="Salamov A."/>
            <person name="Samejima M."/>
            <person name="Schmutz J."/>
            <person name="Slot J.C."/>
            <person name="St John F."/>
            <person name="Stenlid J."/>
            <person name="Sun H."/>
            <person name="Sun S."/>
            <person name="Syed K."/>
            <person name="Tsang A."/>
            <person name="Wiebenga A."/>
            <person name="Young D."/>
            <person name="Pisabarro A."/>
            <person name="Eastwood D.C."/>
            <person name="Martin F."/>
            <person name="Cullen D."/>
            <person name="Grigoriev I.V."/>
            <person name="Hibbett D.S."/>
        </authorList>
    </citation>
    <scope>NUCLEOTIDE SEQUENCE [LARGE SCALE GENOMIC DNA]</scope>
    <source>
        <strain evidence="1 2">DJM-731 SS1</strain>
    </source>
</reference>
<dbReference type="AlphaFoldDB" id="M5G3E7"/>
<sequence>MSLRVIWADHKTHHIFIASITGLQLPSYVQYMKGASSIAPGMASCFSTTTPHSPFPSPSLILLNPSSSSHVILPRPSPHRSIPTFVTNRDLSLSIDLFSEYREPVGSQHKLPIVAPFCTCNAQLRRSIVFSEPIPRLIGSDHNRAAELFHRPSPVASSLPPPSVFMVYHPPSILVVPPVTSSGHISIFHSGSSPTSALPYSSLHKQRLEVQLFYCVYAIGNRSCNYSSPVRPKHTVDTTFALVFRP</sequence>
<evidence type="ECO:0000313" key="1">
    <source>
        <dbReference type="EMBL" id="EJU04741.1"/>
    </source>
</evidence>
<protein>
    <submittedName>
        <fullName evidence="1">Uncharacterized protein</fullName>
    </submittedName>
</protein>
<dbReference type="HOGENOM" id="CLU_1129023_0_0_1"/>